<dbReference type="Gene3D" id="3.10.20.90">
    <property type="entry name" value="Phosphatidylinositol 3-kinase Catalytic Subunit, Chain A, domain 1"/>
    <property type="match status" value="1"/>
</dbReference>
<sequence>MGVGATKSSDALLPSPGRGAWARAGARMEMAPRGAVITLLLLAALPVFYLRFWSEGPRPGPKELVLLGGRCFLFLALLTLAISVASPWFSSTPSSPVGPTVPSDEKERQQRLIREEQQEALREQARGYLENVLRPRQESRLRKQEERFYQLTGESWKLTGGHKLGSDEDSVSENANLGPGSTPNQEAMRRRRLPEPLKQPVPPIEQPGAEEVPILPEEPPEQADEVVTVALRGPSGRILRRRFLKSCNSQVLLAWMVRVGYPSSIYTLCTPYPRRALPVEGGRTLEDLGITVGTMLNVEEREPASDHRASGALAPSRT</sequence>
<dbReference type="SUPFAM" id="SSF54236">
    <property type="entry name" value="Ubiquitin-like"/>
    <property type="match status" value="1"/>
</dbReference>
<gene>
    <name evidence="4" type="primary">UBXN8</name>
</gene>
<feature type="domain" description="UBX" evidence="3">
    <location>
        <begin position="222"/>
        <end position="298"/>
    </location>
</feature>
<dbReference type="PIRSF" id="PIRSF037632">
    <property type="entry name" value="UBX_Rep6"/>
    <property type="match status" value="1"/>
</dbReference>
<dbReference type="AlphaFoldDB" id="A0A6I8PN87"/>
<dbReference type="GeneTree" id="ENSGT00390000018326"/>
<evidence type="ECO:0000313" key="4">
    <source>
        <dbReference type="Ensembl" id="ENSOANP00000053784.1"/>
    </source>
</evidence>
<dbReference type="Bgee" id="ENSOANG00000050653">
    <property type="expression patterns" value="Expressed in testis and 7 other cell types or tissues"/>
</dbReference>
<reference evidence="4" key="2">
    <citation type="submission" date="2025-08" db="UniProtKB">
        <authorList>
            <consortium name="Ensembl"/>
        </authorList>
    </citation>
    <scope>IDENTIFICATION</scope>
    <source>
        <strain evidence="4">Glennie</strain>
    </source>
</reference>
<evidence type="ECO:0000259" key="3">
    <source>
        <dbReference type="PROSITE" id="PS50033"/>
    </source>
</evidence>
<dbReference type="KEGG" id="oaa:100082633"/>
<keyword evidence="2" id="KW-0472">Membrane</keyword>
<evidence type="ECO:0000256" key="2">
    <source>
        <dbReference type="SAM" id="Phobius"/>
    </source>
</evidence>
<dbReference type="InterPro" id="IPR050730">
    <property type="entry name" value="UBX_domain-protein"/>
</dbReference>
<feature type="region of interest" description="Disordered" evidence="1">
    <location>
        <begin position="159"/>
        <end position="188"/>
    </location>
</feature>
<feature type="compositionally biased region" description="Basic and acidic residues" evidence="1">
    <location>
        <begin position="298"/>
        <end position="309"/>
    </location>
</feature>
<evidence type="ECO:0000313" key="5">
    <source>
        <dbReference type="Proteomes" id="UP000002279"/>
    </source>
</evidence>
<dbReference type="Pfam" id="PF00789">
    <property type="entry name" value="UBX"/>
    <property type="match status" value="1"/>
</dbReference>
<feature type="transmembrane region" description="Helical" evidence="2">
    <location>
        <begin position="34"/>
        <end position="52"/>
    </location>
</feature>
<keyword evidence="2" id="KW-0812">Transmembrane</keyword>
<organism evidence="4 5">
    <name type="scientific">Ornithorhynchus anatinus</name>
    <name type="common">Duckbill platypus</name>
    <dbReference type="NCBI Taxonomy" id="9258"/>
    <lineage>
        <taxon>Eukaryota</taxon>
        <taxon>Metazoa</taxon>
        <taxon>Chordata</taxon>
        <taxon>Craniata</taxon>
        <taxon>Vertebrata</taxon>
        <taxon>Euteleostomi</taxon>
        <taxon>Mammalia</taxon>
        <taxon>Monotremata</taxon>
        <taxon>Ornithorhynchidae</taxon>
        <taxon>Ornithorhynchus</taxon>
    </lineage>
</organism>
<dbReference type="PROSITE" id="PS50033">
    <property type="entry name" value="UBX"/>
    <property type="match status" value="1"/>
</dbReference>
<proteinExistence type="predicted"/>
<dbReference type="PANTHER" id="PTHR23322">
    <property type="entry name" value="FAS-ASSOCIATED PROTEIN"/>
    <property type="match status" value="1"/>
</dbReference>
<dbReference type="OMA" id="MMKTGYH"/>
<evidence type="ECO:0000256" key="1">
    <source>
        <dbReference type="SAM" id="MobiDB-lite"/>
    </source>
</evidence>
<dbReference type="RefSeq" id="XP_028928808.1">
    <property type="nucleotide sequence ID" value="XM_029072975.2"/>
</dbReference>
<feature type="region of interest" description="Disordered" evidence="1">
    <location>
        <begin position="298"/>
        <end position="318"/>
    </location>
</feature>
<protein>
    <submittedName>
        <fullName evidence="4">UBX domain protein 8</fullName>
    </submittedName>
</protein>
<feature type="compositionally biased region" description="Low complexity" evidence="1">
    <location>
        <begin position="90"/>
        <end position="102"/>
    </location>
</feature>
<dbReference type="PANTHER" id="PTHR23322:SF93">
    <property type="entry name" value="UBX DOMAIN-CONTAINING PROTEIN 8"/>
    <property type="match status" value="1"/>
</dbReference>
<feature type="compositionally biased region" description="Polar residues" evidence="1">
    <location>
        <begin position="172"/>
        <end position="185"/>
    </location>
</feature>
<dbReference type="InParanoid" id="A0A6I8PN87"/>
<dbReference type="GeneID" id="100082633"/>
<keyword evidence="5" id="KW-1185">Reference proteome</keyword>
<name>A0A6I8PN87_ORNAN</name>
<accession>A0A6I8PN87</accession>
<dbReference type="Ensembl" id="ENSOANT00000055396.1">
    <property type="protein sequence ID" value="ENSOANP00000053784.1"/>
    <property type="gene ID" value="ENSOANG00000050653.1"/>
</dbReference>
<dbReference type="FunCoup" id="A0A6I8PN87">
    <property type="interactions" value="479"/>
</dbReference>
<dbReference type="Proteomes" id="UP000002279">
    <property type="component" value="Chromosome 10"/>
</dbReference>
<dbReference type="InterPro" id="IPR029071">
    <property type="entry name" value="Ubiquitin-like_domsf"/>
</dbReference>
<dbReference type="OrthoDB" id="1920064at2759"/>
<feature type="transmembrane region" description="Helical" evidence="2">
    <location>
        <begin position="64"/>
        <end position="89"/>
    </location>
</feature>
<keyword evidence="2" id="KW-1133">Transmembrane helix</keyword>
<dbReference type="CTD" id="7993"/>
<dbReference type="InterPro" id="IPR017247">
    <property type="entry name" value="UBXN8"/>
</dbReference>
<feature type="region of interest" description="Disordered" evidence="1">
    <location>
        <begin position="90"/>
        <end position="111"/>
    </location>
</feature>
<reference evidence="4 5" key="1">
    <citation type="journal article" date="2008" name="Nature">
        <title>Genome analysis of the platypus reveals unique signatures of evolution.</title>
        <authorList>
            <person name="Warren W.C."/>
            <person name="Hillier L.W."/>
            <person name="Marshall Graves J.A."/>
            <person name="Birney E."/>
            <person name="Ponting C.P."/>
            <person name="Grutzner F."/>
            <person name="Belov K."/>
            <person name="Miller W."/>
            <person name="Clarke L."/>
            <person name="Chinwalla A.T."/>
            <person name="Yang S.P."/>
            <person name="Heger A."/>
            <person name="Locke D.P."/>
            <person name="Miethke P."/>
            <person name="Waters P.D."/>
            <person name="Veyrunes F."/>
            <person name="Fulton L."/>
            <person name="Fulton B."/>
            <person name="Graves T."/>
            <person name="Wallis J."/>
            <person name="Puente X.S."/>
            <person name="Lopez-Otin C."/>
            <person name="Ordonez G.R."/>
            <person name="Eichler E.E."/>
            <person name="Chen L."/>
            <person name="Cheng Z."/>
            <person name="Deakin J.E."/>
            <person name="Alsop A."/>
            <person name="Thompson K."/>
            <person name="Kirby P."/>
            <person name="Papenfuss A.T."/>
            <person name="Wakefield M.J."/>
            <person name="Olender T."/>
            <person name="Lancet D."/>
            <person name="Huttley G.A."/>
            <person name="Smit A.F."/>
            <person name="Pask A."/>
            <person name="Temple-Smith P."/>
            <person name="Batzer M.A."/>
            <person name="Walker J.A."/>
            <person name="Konkel M.K."/>
            <person name="Harris R.S."/>
            <person name="Whittington C.M."/>
            <person name="Wong E.S."/>
            <person name="Gemmell N.J."/>
            <person name="Buschiazzo E."/>
            <person name="Vargas Jentzsch I.M."/>
            <person name="Merkel A."/>
            <person name="Schmitz J."/>
            <person name="Zemann A."/>
            <person name="Churakov G."/>
            <person name="Kriegs J.O."/>
            <person name="Brosius J."/>
            <person name="Murchison E.P."/>
            <person name="Sachidanandam R."/>
            <person name="Smith C."/>
            <person name="Hannon G.J."/>
            <person name="Tsend-Ayush E."/>
            <person name="McMillan D."/>
            <person name="Attenborough R."/>
            <person name="Rens W."/>
            <person name="Ferguson-Smith M."/>
            <person name="Lefevre C.M."/>
            <person name="Sharp J.A."/>
            <person name="Nicholas K.R."/>
            <person name="Ray D.A."/>
            <person name="Kube M."/>
            <person name="Reinhardt R."/>
            <person name="Pringle T.H."/>
            <person name="Taylor J."/>
            <person name="Jones R.C."/>
            <person name="Nixon B."/>
            <person name="Dacheux J.L."/>
            <person name="Niwa H."/>
            <person name="Sekita Y."/>
            <person name="Huang X."/>
            <person name="Stark A."/>
            <person name="Kheradpour P."/>
            <person name="Kellis M."/>
            <person name="Flicek P."/>
            <person name="Chen Y."/>
            <person name="Webber C."/>
            <person name="Hardison R."/>
            <person name="Nelson J."/>
            <person name="Hallsworth-Pepin K."/>
            <person name="Delehaunty K."/>
            <person name="Markovic C."/>
            <person name="Minx P."/>
            <person name="Feng Y."/>
            <person name="Kremitzki C."/>
            <person name="Mitreva M."/>
            <person name="Glasscock J."/>
            <person name="Wylie T."/>
            <person name="Wohldmann P."/>
            <person name="Thiru P."/>
            <person name="Nhan M.N."/>
            <person name="Pohl C.S."/>
            <person name="Smith S.M."/>
            <person name="Hou S."/>
            <person name="Nefedov M."/>
            <person name="de Jong P.J."/>
            <person name="Renfree M.B."/>
            <person name="Mardis E.R."/>
            <person name="Wilson R.K."/>
        </authorList>
    </citation>
    <scope>NUCLEOTIDE SEQUENCE [LARGE SCALE GENOMIC DNA]</scope>
    <source>
        <strain evidence="4 5">Glennie</strain>
    </source>
</reference>
<dbReference type="GO" id="GO:0043130">
    <property type="term" value="F:ubiquitin binding"/>
    <property type="evidence" value="ECO:0000318"/>
    <property type="project" value="GO_Central"/>
</dbReference>
<dbReference type="InterPro" id="IPR001012">
    <property type="entry name" value="UBX_dom"/>
</dbReference>
<dbReference type="GO" id="GO:0036503">
    <property type="term" value="P:ERAD pathway"/>
    <property type="evidence" value="ECO:0007669"/>
    <property type="project" value="InterPro"/>
</dbReference>
<reference evidence="4" key="3">
    <citation type="submission" date="2025-09" db="UniProtKB">
        <authorList>
            <consortium name="Ensembl"/>
        </authorList>
    </citation>
    <scope>IDENTIFICATION</scope>
    <source>
        <strain evidence="4">Glennie</strain>
    </source>
</reference>